<evidence type="ECO:0000256" key="1">
    <source>
        <dbReference type="SAM" id="Coils"/>
    </source>
</evidence>
<keyword evidence="4" id="KW-1185">Reference proteome</keyword>
<keyword evidence="1" id="KW-0175">Coiled coil</keyword>
<accession>A0AA88SQN8</accession>
<evidence type="ECO:0000313" key="3">
    <source>
        <dbReference type="EMBL" id="KAK2841854.1"/>
    </source>
</evidence>
<feature type="compositionally biased region" description="Basic and acidic residues" evidence="2">
    <location>
        <begin position="232"/>
        <end position="261"/>
    </location>
</feature>
<gene>
    <name evidence="3" type="ORF">Q5P01_012054</name>
</gene>
<feature type="region of interest" description="Disordered" evidence="2">
    <location>
        <begin position="188"/>
        <end position="348"/>
    </location>
</feature>
<dbReference type="AlphaFoldDB" id="A0AA88SQN8"/>
<name>A0AA88SQN8_CHASR</name>
<feature type="region of interest" description="Disordered" evidence="2">
    <location>
        <begin position="540"/>
        <end position="566"/>
    </location>
</feature>
<dbReference type="EMBL" id="JAUPFM010000009">
    <property type="protein sequence ID" value="KAK2841854.1"/>
    <property type="molecule type" value="Genomic_DNA"/>
</dbReference>
<organism evidence="3 4">
    <name type="scientific">Channa striata</name>
    <name type="common">Snakehead murrel</name>
    <name type="synonym">Ophicephalus striatus</name>
    <dbReference type="NCBI Taxonomy" id="64152"/>
    <lineage>
        <taxon>Eukaryota</taxon>
        <taxon>Metazoa</taxon>
        <taxon>Chordata</taxon>
        <taxon>Craniata</taxon>
        <taxon>Vertebrata</taxon>
        <taxon>Euteleostomi</taxon>
        <taxon>Actinopterygii</taxon>
        <taxon>Neopterygii</taxon>
        <taxon>Teleostei</taxon>
        <taxon>Neoteleostei</taxon>
        <taxon>Acanthomorphata</taxon>
        <taxon>Anabantaria</taxon>
        <taxon>Anabantiformes</taxon>
        <taxon>Channoidei</taxon>
        <taxon>Channidae</taxon>
        <taxon>Channa</taxon>
    </lineage>
</organism>
<feature type="compositionally biased region" description="Polar residues" evidence="2">
    <location>
        <begin position="540"/>
        <end position="554"/>
    </location>
</feature>
<dbReference type="Proteomes" id="UP001187415">
    <property type="component" value="Unassembled WGS sequence"/>
</dbReference>
<sequence>MVFMDRIEIKQQDLQAVKEAYDELRIKHTELSSRSKMQQQQMRDSSQSLSVHTQILPTFEEEVRAEEPHNELTSSSELPGLGSLHSVSSQARNPGRLEDTGAVTKPVVTGRTGGQGDLKNHQQSPFEQPLNTFDLFAGPLISNNLCCRDSRLGTDNNTNSLNKVTYNSNVPGNDCDVVSDLIYSTSSVSDNNHLTSEGKRVNTTTLSSPDQGGHVGLPGKDEGRDMNAIQHGGEDDLKQEQNNSKLEERNKEQQWKREDVLNRYLQESGSNGLKNRLNEATDKADRREENKGSAEDAGDTRNQQTETRDRAEGEGTDGLEERGKTALHTSETPETQIRAQTTADTTIEKSNTRQVVDFMDAELPLAVSDPSDISQSLPPKVIENDAHFSPVKKRREIGKAQQFLHTLNSDDGQSMSEGLKPVIQDIQKLPYSEVQTEDTVPFNQLPCRIAQISEKTIEEPFQKSGADFLTKPSRLLNPLQTNAAPLATPKEAFVSRQEFKTNTAQTSASILPEGKQMDERSDTHGSEECLVAKTLVESQSLPPNWKQKSGQGKSLETDGHDGNASACKKSEAQLNVHTQVKCCETVQDPVEKYNLKYACLNLTMDTADFEFEVKSGSCRDLIENAKIEETGDAKTIKSKVDLSLHSSECLGSGCSDRPEQLQTKEMLLDNTDKSLLPSKKTYRSSFDWRRAQRQTASSRAQSDVLMLPQFVEGTEQTTGWSGRNYGPSTKSMFLTSRHNKGDGFPLVISRASDLLNASSVSGTPASLKREWDAAGETFGETVRRDTESRVSVSISSFPGLPHVRHPQGKCSRDYTSAAAHISESGWEASSSQETEEQQSSFRAQISKIEQFLNAERLSLPKRQRTDS</sequence>
<feature type="compositionally biased region" description="Basic and acidic residues" evidence="2">
    <location>
        <begin position="276"/>
        <end position="294"/>
    </location>
</feature>
<feature type="region of interest" description="Disordered" evidence="2">
    <location>
        <begin position="63"/>
        <end position="124"/>
    </location>
</feature>
<proteinExistence type="predicted"/>
<protein>
    <submittedName>
        <fullName evidence="3">Uncharacterized protein</fullName>
    </submittedName>
</protein>
<reference evidence="3" key="1">
    <citation type="submission" date="2023-07" db="EMBL/GenBank/DDBJ databases">
        <title>Chromosome-level Genome Assembly of Striped Snakehead (Channa striata).</title>
        <authorList>
            <person name="Liu H."/>
        </authorList>
    </citation>
    <scope>NUCLEOTIDE SEQUENCE</scope>
    <source>
        <strain evidence="3">Gz</strain>
        <tissue evidence="3">Muscle</tissue>
    </source>
</reference>
<feature type="coiled-coil region" evidence="1">
    <location>
        <begin position="7"/>
        <end position="34"/>
    </location>
</feature>
<evidence type="ECO:0000313" key="4">
    <source>
        <dbReference type="Proteomes" id="UP001187415"/>
    </source>
</evidence>
<evidence type="ECO:0000256" key="2">
    <source>
        <dbReference type="SAM" id="MobiDB-lite"/>
    </source>
</evidence>
<comment type="caution">
    <text evidence="3">The sequence shown here is derived from an EMBL/GenBank/DDBJ whole genome shotgun (WGS) entry which is preliminary data.</text>
</comment>
<feature type="compositionally biased region" description="Basic and acidic residues" evidence="2">
    <location>
        <begin position="306"/>
        <end position="324"/>
    </location>
</feature>
<feature type="compositionally biased region" description="Polar residues" evidence="2">
    <location>
        <begin position="327"/>
        <end position="345"/>
    </location>
</feature>
<feature type="compositionally biased region" description="Polar residues" evidence="2">
    <location>
        <begin position="188"/>
        <end position="210"/>
    </location>
</feature>